<dbReference type="AlphaFoldDB" id="A0A6C0AQR7"/>
<keyword evidence="1" id="KW-0175">Coiled coil</keyword>
<feature type="domain" description="MSV199" evidence="2">
    <location>
        <begin position="41"/>
        <end position="78"/>
    </location>
</feature>
<evidence type="ECO:0000256" key="1">
    <source>
        <dbReference type="SAM" id="Coils"/>
    </source>
</evidence>
<dbReference type="Gene3D" id="1.10.10.10">
    <property type="entry name" value="Winged helix-like DNA-binding domain superfamily/Winged helix DNA-binding domain"/>
    <property type="match status" value="1"/>
</dbReference>
<organism evidence="3">
    <name type="scientific">viral metagenome</name>
    <dbReference type="NCBI Taxonomy" id="1070528"/>
    <lineage>
        <taxon>unclassified sequences</taxon>
        <taxon>metagenomes</taxon>
        <taxon>organismal metagenomes</taxon>
    </lineage>
</organism>
<feature type="coiled-coil region" evidence="1">
    <location>
        <begin position="244"/>
        <end position="278"/>
    </location>
</feature>
<sequence>MDFCQKQRAKELLERYFVIDKDYKCLLTLESEQKKGRGGHNIKKIMLNVKTFKSLCLKAGTKKADEIHDYYMKMEELIQEVINEESDKLKLQLQQQNKVLENVEKDKEKLKEVTIVEQFPLNTQCIYIGKIDNKTLGKPNSKMYHETVIKFGQSNNLSERVKCHKKTFENFRLYAAYKVKNKIEIENAIKKHPILQKRLRLITTNDDITHRELLALDEDEFTIEKVEQYIKEIIKQNEYNIENYNLLLKKNAGQEEEILQLKQELDKKEKLLTDTSNKLNSYTGEDDISNETKNKIASNYAICKYGYFLYCYQFENMRFICSITRQKDFEILTTNLKNQYSNGEMKYKINVSYPFSEKNMIFLLKQHCICLGNNKFEASFEDIKMIFDIISDLEKLLIDNANDLQKLQSIINNEYTNCSTKAEEVDPEVPVVRKAKRSIDQINKDTGEVIKTFESIEAAGRSLGLTTGSAVGIALREKRVCQGFLWRYSGISKEEQFNEQPVVKICCSTGEKKMFKTIADAAKDSKISAPALRQRILTHVHSNNYHWIFDKQSTHYN</sequence>
<dbReference type="EMBL" id="MN740762">
    <property type="protein sequence ID" value="QHS81946.1"/>
    <property type="molecule type" value="Genomic_DNA"/>
</dbReference>
<dbReference type="InterPro" id="IPR036388">
    <property type="entry name" value="WH-like_DNA-bd_sf"/>
</dbReference>
<proteinExistence type="predicted"/>
<evidence type="ECO:0000313" key="3">
    <source>
        <dbReference type="EMBL" id="QHS81946.1"/>
    </source>
</evidence>
<name>A0A6C0AQR7_9ZZZZ</name>
<evidence type="ECO:0000259" key="2">
    <source>
        <dbReference type="Pfam" id="PF10553"/>
    </source>
</evidence>
<dbReference type="InterPro" id="IPR018879">
    <property type="entry name" value="MSV199_dom"/>
</dbReference>
<protein>
    <recommendedName>
        <fullName evidence="2">MSV199 domain-containing protein</fullName>
    </recommendedName>
</protein>
<feature type="coiled-coil region" evidence="1">
    <location>
        <begin position="74"/>
        <end position="113"/>
    </location>
</feature>
<accession>A0A6C0AQR7</accession>
<dbReference type="Pfam" id="PF10553">
    <property type="entry name" value="MSV199"/>
    <property type="match status" value="1"/>
</dbReference>
<reference evidence="3" key="1">
    <citation type="journal article" date="2020" name="Nature">
        <title>Giant virus diversity and host interactions through global metagenomics.</title>
        <authorList>
            <person name="Schulz F."/>
            <person name="Roux S."/>
            <person name="Paez-Espino D."/>
            <person name="Jungbluth S."/>
            <person name="Walsh D.A."/>
            <person name="Denef V.J."/>
            <person name="McMahon K.D."/>
            <person name="Konstantinidis K.T."/>
            <person name="Eloe-Fadrosh E.A."/>
            <person name="Kyrpides N.C."/>
            <person name="Woyke T."/>
        </authorList>
    </citation>
    <scope>NUCLEOTIDE SEQUENCE</scope>
    <source>
        <strain evidence="3">GVMAG-S-1101165-79</strain>
    </source>
</reference>